<gene>
    <name evidence="10" type="ORF">BJP25_22185</name>
</gene>
<dbReference type="OrthoDB" id="5243084at2"/>
<dbReference type="Proteomes" id="UP000186040">
    <property type="component" value="Unassembled WGS sequence"/>
</dbReference>
<keyword evidence="8" id="KW-0732">Signal</keyword>
<feature type="signal peptide" evidence="8">
    <location>
        <begin position="1"/>
        <end position="41"/>
    </location>
</feature>
<comment type="caution">
    <text evidence="10">The sequence shown here is derived from an EMBL/GenBank/DDBJ whole genome shotgun (WGS) entry which is preliminary data.</text>
</comment>
<dbReference type="InterPro" id="IPR000013">
    <property type="entry name" value="Peptidase_M7"/>
</dbReference>
<proteinExistence type="inferred from homology"/>
<keyword evidence="5" id="KW-0479">Metal-binding</keyword>
<feature type="chain" id="PRO_5038551924" description="Extracellular small neutral protease" evidence="8">
    <location>
        <begin position="42"/>
        <end position="196"/>
    </location>
</feature>
<dbReference type="GO" id="GO:0005576">
    <property type="term" value="C:extracellular region"/>
    <property type="evidence" value="ECO:0007669"/>
    <property type="project" value="InterPro"/>
</dbReference>
<keyword evidence="6" id="KW-0645">Protease</keyword>
<dbReference type="Gene3D" id="3.40.390.10">
    <property type="entry name" value="Collagenase (Catalytic Domain)"/>
    <property type="match status" value="1"/>
</dbReference>
<evidence type="ECO:0000256" key="2">
    <source>
        <dbReference type="ARBA" id="ARBA00006571"/>
    </source>
</evidence>
<comment type="similarity">
    <text evidence="2">Belongs to the peptidase M7 family.</text>
</comment>
<evidence type="ECO:0000313" key="10">
    <source>
        <dbReference type="EMBL" id="OLR92067.1"/>
    </source>
</evidence>
<protein>
    <recommendedName>
        <fullName evidence="4">Extracellular small neutral protease</fullName>
        <ecNumber evidence="3">3.4.24.77</ecNumber>
    </recommendedName>
    <alternativeName>
        <fullName evidence="7">Snapalysin</fullName>
    </alternativeName>
</protein>
<comment type="catalytic activity">
    <reaction evidence="1">
        <text>Hydrolyzes proteins with a preference for Tyr or Phe in the P1' position. Has no action on amino-acid p-nitroanilides.</text>
        <dbReference type="EC" id="3.4.24.77"/>
    </reaction>
</comment>
<dbReference type="GO" id="GO:0004222">
    <property type="term" value="F:metalloendopeptidase activity"/>
    <property type="evidence" value="ECO:0007669"/>
    <property type="project" value="InterPro"/>
</dbReference>
<accession>A0A1Q9LJ42</accession>
<dbReference type="SUPFAM" id="SSF55486">
    <property type="entry name" value="Metalloproteases ('zincins'), catalytic domain"/>
    <property type="match status" value="1"/>
</dbReference>
<evidence type="ECO:0000256" key="4">
    <source>
        <dbReference type="ARBA" id="ARBA00019129"/>
    </source>
</evidence>
<keyword evidence="6" id="KW-0482">Metalloprotease</keyword>
<keyword evidence="6" id="KW-0378">Hydrolase</keyword>
<evidence type="ECO:0000259" key="9">
    <source>
        <dbReference type="SMART" id="SM00235"/>
    </source>
</evidence>
<keyword evidence="11" id="KW-1185">Reference proteome</keyword>
<dbReference type="RefSeq" id="WP_075975952.1">
    <property type="nucleotide sequence ID" value="NZ_MKQR01000017.1"/>
</dbReference>
<evidence type="ECO:0000256" key="6">
    <source>
        <dbReference type="ARBA" id="ARBA00023049"/>
    </source>
</evidence>
<evidence type="ECO:0000256" key="3">
    <source>
        <dbReference type="ARBA" id="ARBA00012325"/>
    </source>
</evidence>
<evidence type="ECO:0000256" key="1">
    <source>
        <dbReference type="ARBA" id="ARBA00000612"/>
    </source>
</evidence>
<sequence>MQRGRIQRGRTRPAARRVAALVATTAALTAGVVAGAAPASAAPTAVITLTYDSSRSAEFAGAVAEGVANWNASVSSVRLVPVTSGQRATITIVADDGWPRATLGPVGPSGSATVWFGREAVAQGYDLSRIITHELGHNLGLDDNRTGRCADLMSGSSAPVDCANDLPSAEEAAEVQANYAARRAAPTEARVLVDAG</sequence>
<dbReference type="InterPro" id="IPR024079">
    <property type="entry name" value="MetalloPept_cat_dom_sf"/>
</dbReference>
<dbReference type="AlphaFoldDB" id="A0A1Q9LJ42"/>
<dbReference type="GO" id="GO:0006508">
    <property type="term" value="P:proteolysis"/>
    <property type="evidence" value="ECO:0007669"/>
    <property type="project" value="InterPro"/>
</dbReference>
<dbReference type="Pfam" id="PF02031">
    <property type="entry name" value="Peptidase_M7"/>
    <property type="match status" value="1"/>
</dbReference>
<reference evidence="10 11" key="1">
    <citation type="submission" date="2016-10" db="EMBL/GenBank/DDBJ databases">
        <title>The Draft Genome Sequence of Actinokineospora bangkokensis 44EHWT reveals the biosynthetic pathway of antifungal compounds Thailandins with unusual extender unit butylmalonyl-CoA.</title>
        <authorList>
            <person name="Greule A."/>
            <person name="Intra B."/>
            <person name="Flemming S."/>
            <person name="Rommel M.G."/>
            <person name="Panbangred W."/>
            <person name="Bechthold A."/>
        </authorList>
    </citation>
    <scope>NUCLEOTIDE SEQUENCE [LARGE SCALE GENOMIC DNA]</scope>
    <source>
        <strain evidence="10 11">44EHW</strain>
    </source>
</reference>
<evidence type="ECO:0000256" key="8">
    <source>
        <dbReference type="SAM" id="SignalP"/>
    </source>
</evidence>
<evidence type="ECO:0000256" key="7">
    <source>
        <dbReference type="ARBA" id="ARBA00029927"/>
    </source>
</evidence>
<dbReference type="InterPro" id="IPR006026">
    <property type="entry name" value="Peptidase_Metallo"/>
</dbReference>
<evidence type="ECO:0000313" key="11">
    <source>
        <dbReference type="Proteomes" id="UP000186040"/>
    </source>
</evidence>
<dbReference type="STRING" id="1193682.BJP25_22185"/>
<name>A0A1Q9LJ42_9PSEU</name>
<dbReference type="EC" id="3.4.24.77" evidence="3"/>
<dbReference type="GO" id="GO:0008270">
    <property type="term" value="F:zinc ion binding"/>
    <property type="evidence" value="ECO:0007669"/>
    <property type="project" value="InterPro"/>
</dbReference>
<organism evidence="10 11">
    <name type="scientific">Actinokineospora bangkokensis</name>
    <dbReference type="NCBI Taxonomy" id="1193682"/>
    <lineage>
        <taxon>Bacteria</taxon>
        <taxon>Bacillati</taxon>
        <taxon>Actinomycetota</taxon>
        <taxon>Actinomycetes</taxon>
        <taxon>Pseudonocardiales</taxon>
        <taxon>Pseudonocardiaceae</taxon>
        <taxon>Actinokineospora</taxon>
    </lineage>
</organism>
<feature type="domain" description="Peptidase metallopeptidase" evidence="9">
    <location>
        <begin position="38"/>
        <end position="181"/>
    </location>
</feature>
<dbReference type="EMBL" id="MKQR01000017">
    <property type="protein sequence ID" value="OLR92067.1"/>
    <property type="molecule type" value="Genomic_DNA"/>
</dbReference>
<evidence type="ECO:0000256" key="5">
    <source>
        <dbReference type="ARBA" id="ARBA00022723"/>
    </source>
</evidence>
<dbReference type="SMART" id="SM00235">
    <property type="entry name" value="ZnMc"/>
    <property type="match status" value="1"/>
</dbReference>
<dbReference type="PRINTS" id="PR00787">
    <property type="entry name" value="NEUTRALPTASE"/>
</dbReference>